<sequence length="120" mass="13657">MDDYHYDCASAEFNELAHVICDLFPEQTSFAERRDDAGRLLHVQWLGMRFGSTPRRMALDVRIEAAALARYLGMRPMQRARSHAVLRAYVEAFIGSLEERHAEGQAVEREAALTLGEEFA</sequence>
<gene>
    <name evidence="1" type="ORF">BGL_1c21420</name>
</gene>
<evidence type="ECO:0000313" key="2">
    <source>
        <dbReference type="Proteomes" id="UP000031838"/>
    </source>
</evidence>
<dbReference type="AlphaFoldDB" id="A0A0B6S340"/>
<dbReference type="InterPro" id="IPR021389">
    <property type="entry name" value="DUF3022"/>
</dbReference>
<dbReference type="Pfam" id="PF11226">
    <property type="entry name" value="DUF3022"/>
    <property type="match status" value="1"/>
</dbReference>
<protein>
    <recommendedName>
        <fullName evidence="3">DUF3022 domain-containing protein</fullName>
    </recommendedName>
</protein>
<reference evidence="1 2" key="2">
    <citation type="journal article" date="2016" name="Appl. Microbiol. Biotechnol.">
        <title>Mutations improving production and secretion of extracellular lipase by Burkholderia glumae PG1.</title>
        <authorList>
            <person name="Knapp A."/>
            <person name="Voget S."/>
            <person name="Gao R."/>
            <person name="Zaburannyi N."/>
            <person name="Krysciak D."/>
            <person name="Breuer M."/>
            <person name="Hauer B."/>
            <person name="Streit W.R."/>
            <person name="Muller R."/>
            <person name="Daniel R."/>
            <person name="Jaeger K.E."/>
        </authorList>
    </citation>
    <scope>NUCLEOTIDE SEQUENCE [LARGE SCALE GENOMIC DNA]</scope>
    <source>
        <strain evidence="1 2">PG1</strain>
    </source>
</reference>
<evidence type="ECO:0000313" key="1">
    <source>
        <dbReference type="EMBL" id="AJK46651.1"/>
    </source>
</evidence>
<dbReference type="Proteomes" id="UP000031838">
    <property type="component" value="Chromosome 1"/>
</dbReference>
<dbReference type="HOGENOM" id="CLU_2033745_0_0_4"/>
<evidence type="ECO:0008006" key="3">
    <source>
        <dbReference type="Google" id="ProtNLM"/>
    </source>
</evidence>
<proteinExistence type="predicted"/>
<dbReference type="RefSeq" id="WP_042625104.1">
    <property type="nucleotide sequence ID" value="NZ_CP002580.1"/>
</dbReference>
<accession>A0A0B6S340</accession>
<organism evidence="1 2">
    <name type="scientific">Burkholderia plantarii</name>
    <dbReference type="NCBI Taxonomy" id="41899"/>
    <lineage>
        <taxon>Bacteria</taxon>
        <taxon>Pseudomonadati</taxon>
        <taxon>Pseudomonadota</taxon>
        <taxon>Betaproteobacteria</taxon>
        <taxon>Burkholderiales</taxon>
        <taxon>Burkholderiaceae</taxon>
        <taxon>Burkholderia</taxon>
    </lineage>
</organism>
<keyword evidence="2" id="KW-1185">Reference proteome</keyword>
<dbReference type="EMBL" id="CP002580">
    <property type="protein sequence ID" value="AJK46651.1"/>
    <property type="molecule type" value="Genomic_DNA"/>
</dbReference>
<reference evidence="2" key="1">
    <citation type="submission" date="2011-03" db="EMBL/GenBank/DDBJ databases">
        <authorList>
            <person name="Voget S."/>
            <person name="Streit W.R."/>
            <person name="Jaeger K.E."/>
            <person name="Daniel R."/>
        </authorList>
    </citation>
    <scope>NUCLEOTIDE SEQUENCE [LARGE SCALE GENOMIC DNA]</scope>
    <source>
        <strain evidence="2">PG1</strain>
    </source>
</reference>
<name>A0A0B6S340_BURPL</name>
<dbReference type="KEGG" id="bgp:BGL_1c21420"/>